<keyword evidence="7" id="KW-0406">Ion transport</keyword>
<evidence type="ECO:0000313" key="8">
    <source>
        <dbReference type="EMBL" id="MEA0971273.1"/>
    </source>
</evidence>
<evidence type="ECO:0000256" key="2">
    <source>
        <dbReference type="ARBA" id="ARBA00008041"/>
    </source>
</evidence>
<evidence type="ECO:0000256" key="5">
    <source>
        <dbReference type="ARBA" id="ARBA00022989"/>
    </source>
</evidence>
<evidence type="ECO:0000256" key="3">
    <source>
        <dbReference type="ARBA" id="ARBA00022475"/>
    </source>
</evidence>
<gene>
    <name evidence="7" type="primary">nhaA</name>
    <name evidence="8" type="ORF">Megvenef_01248</name>
</gene>
<dbReference type="InterPro" id="IPR023171">
    <property type="entry name" value="Na/H_antiporter_dom_sf"/>
</dbReference>
<sequence length="381" mass="42433">MTLSHKQIDTVGGVLMIAAMWSALILSNTTDWYYEFISSPIKLSSVFFHLEQSLESIVKDILMVIFFSYIGMELRYEFHEGSLSDKRQVLLPLVAAIGGMVVPAVFYLLINISYPENYPGFAVPCATDIAFAICLFNLIGGALPTSIKVFLLSIAIFDDLGAIIIIAIFYSSDFNLLWVWISLPLLACFWIFNRKKITTTYLYILVGTLLCIGFHNAGLHTTLAGFLTGFFIPLTKKTATPYLKELMYKLHPWVQFIILPLFAFTSSGVDFSNDRDIDFFNPIFLGVACGLFLGKQLGVTLFSYITIKLRWASLPPNSKFTHVYIISVFCGIGFTMSLFVGLLAFPDSATQSLAKIGVIVGSLSSVVLAILLNTIRKIRIF</sequence>
<dbReference type="InterPro" id="IPR004670">
    <property type="entry name" value="NhaA"/>
</dbReference>
<dbReference type="RefSeq" id="WP_322777176.1">
    <property type="nucleotide sequence ID" value="NZ_JARJFB010000105.1"/>
</dbReference>
<feature type="transmembrane region" description="Helical" evidence="7">
    <location>
        <begin position="176"/>
        <end position="193"/>
    </location>
</feature>
<organism evidence="8 9">
    <name type="scientific">Candidatus Megaera venefica</name>
    <dbReference type="NCBI Taxonomy" id="2055910"/>
    <lineage>
        <taxon>Bacteria</taxon>
        <taxon>Pseudomonadati</taxon>
        <taxon>Pseudomonadota</taxon>
        <taxon>Alphaproteobacteria</taxon>
        <taxon>Rickettsiales</taxon>
        <taxon>Rickettsiaceae</taxon>
        <taxon>Candidatus Megaera</taxon>
    </lineage>
</organism>
<dbReference type="PANTHER" id="PTHR30341:SF0">
    <property type="entry name" value="NA(+)_H(+) ANTIPORTER NHAA"/>
    <property type="match status" value="1"/>
</dbReference>
<evidence type="ECO:0000313" key="9">
    <source>
        <dbReference type="Proteomes" id="UP001291687"/>
    </source>
</evidence>
<comment type="subcellular location">
    <subcellularLocation>
        <location evidence="1">Cell inner membrane</location>
        <topology evidence="1">Multi-pass membrane protein</topology>
    </subcellularLocation>
    <subcellularLocation>
        <location evidence="7">Cell membrane</location>
        <topology evidence="7">Multi-pass membrane protein</topology>
    </subcellularLocation>
</comment>
<dbReference type="Pfam" id="PF06965">
    <property type="entry name" value="Na_H_antiport_1"/>
    <property type="match status" value="1"/>
</dbReference>
<evidence type="ECO:0000256" key="1">
    <source>
        <dbReference type="ARBA" id="ARBA00004429"/>
    </source>
</evidence>
<keyword evidence="7" id="KW-0915">Sodium</keyword>
<keyword evidence="6 7" id="KW-0472">Membrane</keyword>
<keyword evidence="7" id="KW-0813">Transport</keyword>
<dbReference type="NCBIfam" id="TIGR00773">
    <property type="entry name" value="NhaA"/>
    <property type="match status" value="1"/>
</dbReference>
<feature type="transmembrane region" description="Helical" evidence="7">
    <location>
        <begin position="324"/>
        <end position="344"/>
    </location>
</feature>
<keyword evidence="3 7" id="KW-1003">Cell membrane</keyword>
<name>A0ABU5NDP5_9RICK</name>
<dbReference type="HAMAP" id="MF_01844">
    <property type="entry name" value="NhaA"/>
    <property type="match status" value="1"/>
</dbReference>
<comment type="function">
    <text evidence="7">Na(+)/H(+) antiporter that extrudes sodium in exchange for external protons.</text>
</comment>
<feature type="transmembrane region" description="Helical" evidence="7">
    <location>
        <begin position="12"/>
        <end position="34"/>
    </location>
</feature>
<feature type="transmembrane region" description="Helical" evidence="7">
    <location>
        <begin position="61"/>
        <end position="78"/>
    </location>
</feature>
<feature type="transmembrane region" description="Helical" evidence="7">
    <location>
        <begin position="283"/>
        <end position="304"/>
    </location>
</feature>
<dbReference type="Proteomes" id="UP001291687">
    <property type="component" value="Unassembled WGS sequence"/>
</dbReference>
<proteinExistence type="inferred from homology"/>
<feature type="transmembrane region" description="Helical" evidence="7">
    <location>
        <begin position="121"/>
        <end position="143"/>
    </location>
</feature>
<keyword evidence="9" id="KW-1185">Reference proteome</keyword>
<evidence type="ECO:0000256" key="4">
    <source>
        <dbReference type="ARBA" id="ARBA00022692"/>
    </source>
</evidence>
<dbReference type="EMBL" id="JARJFB010000105">
    <property type="protein sequence ID" value="MEA0971273.1"/>
    <property type="molecule type" value="Genomic_DNA"/>
</dbReference>
<keyword evidence="4 7" id="KW-0812">Transmembrane</keyword>
<reference evidence="8 9" key="1">
    <citation type="submission" date="2023-03" db="EMBL/GenBank/DDBJ databases">
        <title>Host association and intracellularity evolved multiple times independently in the Rickettsiales.</title>
        <authorList>
            <person name="Castelli M."/>
            <person name="Nardi T."/>
            <person name="Gammuto L."/>
            <person name="Bellinzona G."/>
            <person name="Sabaneyeva E."/>
            <person name="Potekhin A."/>
            <person name="Serra V."/>
            <person name="Petroni G."/>
            <person name="Sassera D."/>
        </authorList>
    </citation>
    <scope>NUCLEOTIDE SEQUENCE [LARGE SCALE GENOMIC DNA]</scope>
    <source>
        <strain evidence="8 9">Sr 2-6</strain>
    </source>
</reference>
<evidence type="ECO:0000256" key="7">
    <source>
        <dbReference type="HAMAP-Rule" id="MF_01844"/>
    </source>
</evidence>
<keyword evidence="5 7" id="KW-1133">Transmembrane helix</keyword>
<feature type="transmembrane region" description="Helical" evidence="7">
    <location>
        <begin position="200"/>
        <end position="233"/>
    </location>
</feature>
<dbReference type="Gene3D" id="1.20.1530.10">
    <property type="entry name" value="Na+/H+ antiporter like domain"/>
    <property type="match status" value="1"/>
</dbReference>
<protein>
    <recommendedName>
        <fullName evidence="7">Na(+)/H(+) antiporter NhaA</fullName>
    </recommendedName>
    <alternativeName>
        <fullName evidence="7">Sodium/proton antiporter NhaA</fullName>
    </alternativeName>
</protein>
<comment type="similarity">
    <text evidence="2 7">Belongs to the NhaA Na(+)/H(+) (TC 2.A.33) antiporter family.</text>
</comment>
<evidence type="ECO:0000256" key="6">
    <source>
        <dbReference type="ARBA" id="ARBA00023136"/>
    </source>
</evidence>
<feature type="transmembrane region" description="Helical" evidence="7">
    <location>
        <begin position="356"/>
        <end position="375"/>
    </location>
</feature>
<comment type="catalytic activity">
    <reaction evidence="7">
        <text>Na(+)(in) + 2 H(+)(out) = Na(+)(out) + 2 H(+)(in)</text>
        <dbReference type="Rhea" id="RHEA:29251"/>
        <dbReference type="ChEBI" id="CHEBI:15378"/>
        <dbReference type="ChEBI" id="CHEBI:29101"/>
    </reaction>
</comment>
<keyword evidence="7" id="KW-0739">Sodium transport</keyword>
<accession>A0ABU5NDP5</accession>
<dbReference type="PANTHER" id="PTHR30341">
    <property type="entry name" value="SODIUM ION/PROTON ANTIPORTER NHAA-RELATED"/>
    <property type="match status" value="1"/>
</dbReference>
<feature type="transmembrane region" description="Helical" evidence="7">
    <location>
        <begin position="150"/>
        <end position="170"/>
    </location>
</feature>
<feature type="transmembrane region" description="Helical" evidence="7">
    <location>
        <begin position="90"/>
        <end position="109"/>
    </location>
</feature>
<keyword evidence="7" id="KW-0050">Antiport</keyword>
<comment type="caution">
    <text evidence="8">The sequence shown here is derived from an EMBL/GenBank/DDBJ whole genome shotgun (WGS) entry which is preliminary data.</text>
</comment>